<dbReference type="Proteomes" id="UP001249240">
    <property type="component" value="Unassembled WGS sequence"/>
</dbReference>
<evidence type="ECO:0000256" key="5">
    <source>
        <dbReference type="ARBA" id="ARBA00023163"/>
    </source>
</evidence>
<evidence type="ECO:0000313" key="9">
    <source>
        <dbReference type="EMBL" id="MDT2539146.1"/>
    </source>
</evidence>
<evidence type="ECO:0000256" key="1">
    <source>
        <dbReference type="ARBA" id="ARBA00022679"/>
    </source>
</evidence>
<dbReference type="Pfam" id="PF00359">
    <property type="entry name" value="PTS_EIIA_2"/>
    <property type="match status" value="1"/>
</dbReference>
<dbReference type="RefSeq" id="WP_028021177.1">
    <property type="nucleotide sequence ID" value="NZ_CABLCA010000017.1"/>
</dbReference>
<evidence type="ECO:0000259" key="7">
    <source>
        <dbReference type="PROSITE" id="PS51099"/>
    </source>
</evidence>
<feature type="domain" description="PRD" evidence="8">
    <location>
        <begin position="206"/>
        <end position="313"/>
    </location>
</feature>
<dbReference type="SUPFAM" id="SSF63520">
    <property type="entry name" value="PTS-regulatory domain, PRD"/>
    <property type="match status" value="1"/>
</dbReference>
<sequence length="546" mass="63385">MTNKNVDSKYRKFLIVKRLLDQEHLSYQQLSDEYYVSRSSIANDLSFIKELFSKEDLALTFDNSGTFFKGSEVQIQKILKRTILHLLNSDLSVEIFIDSELMQKVSQGFYKSLTEKQIEIPESYMQNIIVSIVLIIQRAKEDHHIHLEGSNQYGQFFLEFDKYPLVYGLLNELEEQNIYTFSQEEIQYLTYLIVGSGLRFFMKDEAIPFAFRGKVRFLIQKVSEGLQTDLTQDSRLEEDLVIHLYQLILRLEAQSSVINPMIDEIKQTYPALYGVVWFGLVEFCKHYQITLTDDEVGFVSIHFQAAMERVKKMHKVLFVCPNGIGTSSFVSAKIRRILPDVNSIETASTSKLEDMDLSDVDFIISTVEIPDTEKPVVRISPMVTVQDMKRIMNQYIDLIIAREEKNAPKLEVASETKDFIAQNILFHHFSTKEDALNYLIDRQEFSDERLADKFRASVWERERLQSTYLDNGFAIPHGSPEFVEKTAIAILILDKAINWGNQKVDILILLMIKEEDIQKVEPVMELVMQGIEDKEWFISKMMEVKA</sequence>
<dbReference type="PANTHER" id="PTHR30185">
    <property type="entry name" value="CRYPTIC BETA-GLUCOSIDE BGL OPERON ANTITERMINATOR"/>
    <property type="match status" value="1"/>
</dbReference>
<evidence type="ECO:0000256" key="2">
    <source>
        <dbReference type="ARBA" id="ARBA00022737"/>
    </source>
</evidence>
<dbReference type="InterPro" id="IPR036388">
    <property type="entry name" value="WH-like_DNA-bd_sf"/>
</dbReference>
<dbReference type="Gene3D" id="1.10.10.10">
    <property type="entry name" value="Winged helix-like DNA-binding domain superfamily/Winged helix DNA-binding domain"/>
    <property type="match status" value="1"/>
</dbReference>
<reference evidence="9" key="1">
    <citation type="submission" date="2023-03" db="EMBL/GenBank/DDBJ databases">
        <authorList>
            <person name="Shen W."/>
            <person name="Cai J."/>
        </authorList>
    </citation>
    <scope>NUCLEOTIDE SEQUENCE</scope>
    <source>
        <strain evidence="9">B646-2</strain>
    </source>
</reference>
<accession>A0AAW8SYC0</accession>
<dbReference type="SUPFAM" id="SSF55804">
    <property type="entry name" value="Phoshotransferase/anion transport protein"/>
    <property type="match status" value="1"/>
</dbReference>
<dbReference type="PROSITE" id="PS51099">
    <property type="entry name" value="PTS_EIIB_TYPE_2"/>
    <property type="match status" value="1"/>
</dbReference>
<feature type="domain" description="PTS EIIA type-2" evidence="6">
    <location>
        <begin position="413"/>
        <end position="546"/>
    </location>
</feature>
<dbReference type="PANTHER" id="PTHR30185:SF18">
    <property type="entry name" value="TRANSCRIPTIONAL REGULATOR MTLR"/>
    <property type="match status" value="1"/>
</dbReference>
<keyword evidence="3" id="KW-0805">Transcription regulation</keyword>
<protein>
    <submittedName>
        <fullName evidence="9">PTS sugar transporter subunit IIA</fullName>
    </submittedName>
</protein>
<dbReference type="Gene3D" id="3.40.50.2300">
    <property type="match status" value="1"/>
</dbReference>
<proteinExistence type="predicted"/>
<dbReference type="InterPro" id="IPR007737">
    <property type="entry name" value="Mga_HTH"/>
</dbReference>
<dbReference type="Pfam" id="PF02302">
    <property type="entry name" value="PTS_IIB"/>
    <property type="match status" value="1"/>
</dbReference>
<dbReference type="GO" id="GO:0009401">
    <property type="term" value="P:phosphoenolpyruvate-dependent sugar phosphotransferase system"/>
    <property type="evidence" value="ECO:0007669"/>
    <property type="project" value="InterPro"/>
</dbReference>
<dbReference type="InterPro" id="IPR011608">
    <property type="entry name" value="PRD"/>
</dbReference>
<dbReference type="InterPro" id="IPR013011">
    <property type="entry name" value="PTS_EIIB_2"/>
</dbReference>
<dbReference type="Pfam" id="PF05043">
    <property type="entry name" value="Mga"/>
    <property type="match status" value="1"/>
</dbReference>
<keyword evidence="9" id="KW-0813">Transport</keyword>
<evidence type="ECO:0000256" key="4">
    <source>
        <dbReference type="ARBA" id="ARBA00023159"/>
    </source>
</evidence>
<comment type="caution">
    <text evidence="9">The sequence shown here is derived from an EMBL/GenBank/DDBJ whole genome shotgun (WGS) entry which is preliminary data.</text>
</comment>
<dbReference type="GO" id="GO:0006355">
    <property type="term" value="P:regulation of DNA-templated transcription"/>
    <property type="evidence" value="ECO:0007669"/>
    <property type="project" value="InterPro"/>
</dbReference>
<keyword evidence="5" id="KW-0804">Transcription</keyword>
<dbReference type="AlphaFoldDB" id="A0AAW8SYC0"/>
<keyword evidence="1" id="KW-0808">Transferase</keyword>
<dbReference type="InterPro" id="IPR036095">
    <property type="entry name" value="PTS_EIIB-like_sf"/>
</dbReference>
<evidence type="ECO:0000259" key="8">
    <source>
        <dbReference type="PROSITE" id="PS51372"/>
    </source>
</evidence>
<dbReference type="InterPro" id="IPR003501">
    <property type="entry name" value="PTS_EIIB_2/3"/>
</dbReference>
<evidence type="ECO:0000256" key="3">
    <source>
        <dbReference type="ARBA" id="ARBA00023015"/>
    </source>
</evidence>
<dbReference type="Gene3D" id="1.10.1790.10">
    <property type="entry name" value="PRD domain"/>
    <property type="match status" value="1"/>
</dbReference>
<dbReference type="Gene3D" id="3.40.930.10">
    <property type="entry name" value="Mannitol-specific EII, Chain A"/>
    <property type="match status" value="1"/>
</dbReference>
<dbReference type="InterPro" id="IPR036634">
    <property type="entry name" value="PRD_sf"/>
</dbReference>
<evidence type="ECO:0000259" key="6">
    <source>
        <dbReference type="PROSITE" id="PS51094"/>
    </source>
</evidence>
<gene>
    <name evidence="9" type="ORF">P7D78_13505</name>
</gene>
<keyword evidence="2" id="KW-0677">Repeat</keyword>
<dbReference type="CDD" id="cd05568">
    <property type="entry name" value="PTS_IIB_bgl_like"/>
    <property type="match status" value="1"/>
</dbReference>
<dbReference type="InterPro" id="IPR050661">
    <property type="entry name" value="BglG_antiterminators"/>
</dbReference>
<dbReference type="GO" id="GO:0008982">
    <property type="term" value="F:protein-N(PI)-phosphohistidine-sugar phosphotransferase activity"/>
    <property type="evidence" value="ECO:0007669"/>
    <property type="project" value="InterPro"/>
</dbReference>
<dbReference type="Pfam" id="PF00874">
    <property type="entry name" value="PRD"/>
    <property type="match status" value="1"/>
</dbReference>
<evidence type="ECO:0000313" key="10">
    <source>
        <dbReference type="Proteomes" id="UP001249240"/>
    </source>
</evidence>
<dbReference type="PROSITE" id="PS51094">
    <property type="entry name" value="PTS_EIIA_TYPE_2"/>
    <property type="match status" value="1"/>
</dbReference>
<dbReference type="SUPFAM" id="SSF52794">
    <property type="entry name" value="PTS system IIB component-like"/>
    <property type="match status" value="1"/>
</dbReference>
<feature type="domain" description="PTS EIIB type-2" evidence="7">
    <location>
        <begin position="314"/>
        <end position="403"/>
    </location>
</feature>
<dbReference type="InterPro" id="IPR002178">
    <property type="entry name" value="PTS_EIIA_type-2_dom"/>
</dbReference>
<organism evidence="9 10">
    <name type="scientific">Enterococcus raffinosus</name>
    <dbReference type="NCBI Taxonomy" id="71452"/>
    <lineage>
        <taxon>Bacteria</taxon>
        <taxon>Bacillati</taxon>
        <taxon>Bacillota</taxon>
        <taxon>Bacilli</taxon>
        <taxon>Lactobacillales</taxon>
        <taxon>Enterococcaceae</taxon>
        <taxon>Enterococcus</taxon>
    </lineage>
</organism>
<keyword evidence="4" id="KW-0010">Activator</keyword>
<dbReference type="InterPro" id="IPR016152">
    <property type="entry name" value="PTrfase/Anion_transptr"/>
</dbReference>
<dbReference type="EMBL" id="JARPXM010000014">
    <property type="protein sequence ID" value="MDT2539146.1"/>
    <property type="molecule type" value="Genomic_DNA"/>
</dbReference>
<name>A0AAW8SYC0_9ENTE</name>
<keyword evidence="9" id="KW-0762">Sugar transport</keyword>
<dbReference type="PROSITE" id="PS51372">
    <property type="entry name" value="PRD_2"/>
    <property type="match status" value="1"/>
</dbReference>
<dbReference type="GeneID" id="67042325"/>